<gene>
    <name evidence="1" type="ORF">JK629_14480</name>
</gene>
<dbReference type="EMBL" id="CP068439">
    <property type="protein sequence ID" value="QQX76511.1"/>
    <property type="molecule type" value="Genomic_DNA"/>
</dbReference>
<dbReference type="Gene3D" id="2.60.40.10">
    <property type="entry name" value="Immunoglobulins"/>
    <property type="match status" value="3"/>
</dbReference>
<dbReference type="PROSITE" id="PS51257">
    <property type="entry name" value="PROKAR_LIPOPROTEIN"/>
    <property type="match status" value="1"/>
</dbReference>
<dbReference type="SUPFAM" id="SSF49265">
    <property type="entry name" value="Fibronectin type III"/>
    <property type="match status" value="1"/>
</dbReference>
<accession>A0ABX7DSE1</accession>
<name>A0ABX7DSE1_9FLAO</name>
<dbReference type="InterPro" id="IPR036116">
    <property type="entry name" value="FN3_sf"/>
</dbReference>
<dbReference type="Proteomes" id="UP000629420">
    <property type="component" value="Chromosome"/>
</dbReference>
<reference evidence="1 2" key="1">
    <citation type="submission" date="2021-01" db="EMBL/GenBank/DDBJ databases">
        <title>Aequorivita sp. strain KX20305, a bacterium isolated from the sediment collected at a cold seep field in South China Sea.</title>
        <authorList>
            <person name="Zhang H."/>
            <person name="Li C."/>
        </authorList>
    </citation>
    <scope>NUCLEOTIDE SEQUENCE [LARGE SCALE GENOMIC DNA]</scope>
    <source>
        <strain evidence="1 2">KX20305</strain>
    </source>
</reference>
<evidence type="ECO:0000313" key="2">
    <source>
        <dbReference type="Proteomes" id="UP000629420"/>
    </source>
</evidence>
<organism evidence="1 2">
    <name type="scientific">Aequorivita iocasae</name>
    <dbReference type="NCBI Taxonomy" id="2803865"/>
    <lineage>
        <taxon>Bacteria</taxon>
        <taxon>Pseudomonadati</taxon>
        <taxon>Bacteroidota</taxon>
        <taxon>Flavobacteriia</taxon>
        <taxon>Flavobacteriales</taxon>
        <taxon>Flavobacteriaceae</taxon>
        <taxon>Aequorivita</taxon>
    </lineage>
</organism>
<dbReference type="InterPro" id="IPR013783">
    <property type="entry name" value="Ig-like_fold"/>
</dbReference>
<keyword evidence="2" id="KW-1185">Reference proteome</keyword>
<protein>
    <recommendedName>
        <fullName evidence="3">Fibronectin type-III domain-containing protein</fullName>
    </recommendedName>
</protein>
<sequence length="320" mass="35746">MKKNSSIIGAVFALFLLFSCDDILEKDISDMQLTVISPNEGDTIAGNTVQFLWNTIEGANNYTIQIYNNNLLVMDTLISAPPYIDVLASDSYQWRIKGENEAYETQYNFPINFEVISSTDLTNQAVILNSPSDNVYTNESSIIFSWSSVPSADSYTFELLRKSSSGTVTVDLQEGLFTTTVTLDENVLDRDSEYIWRVKAVNETSQTIFFSRTFFIDTVPPPVPSLISPKFEEEFDLTEIITFSWDFGNDPGIIDSAINSVYEIATNSTFSNVIESGVSFPTTITYTFNESGTYYWRVRGEDAAGNVGSFNSNGKLIVNE</sequence>
<proteinExistence type="predicted"/>
<evidence type="ECO:0000313" key="1">
    <source>
        <dbReference type="EMBL" id="QQX76511.1"/>
    </source>
</evidence>
<evidence type="ECO:0008006" key="3">
    <source>
        <dbReference type="Google" id="ProtNLM"/>
    </source>
</evidence>
<dbReference type="RefSeq" id="WP_202336315.1">
    <property type="nucleotide sequence ID" value="NZ_CP068439.1"/>
</dbReference>